<evidence type="ECO:0000313" key="1">
    <source>
        <dbReference type="EMBL" id="EJK70645.1"/>
    </source>
</evidence>
<dbReference type="OrthoDB" id="45024at2759"/>
<dbReference type="Proteomes" id="UP000266841">
    <property type="component" value="Unassembled WGS sequence"/>
</dbReference>
<comment type="caution">
    <text evidence="1">The sequence shown here is derived from an EMBL/GenBank/DDBJ whole genome shotgun (WGS) entry which is preliminary data.</text>
</comment>
<evidence type="ECO:0008006" key="3">
    <source>
        <dbReference type="Google" id="ProtNLM"/>
    </source>
</evidence>
<proteinExistence type="predicted"/>
<reference evidence="1 2" key="1">
    <citation type="journal article" date="2012" name="Genome Biol.">
        <title>Genome and low-iron response of an oceanic diatom adapted to chronic iron limitation.</title>
        <authorList>
            <person name="Lommer M."/>
            <person name="Specht M."/>
            <person name="Roy A.S."/>
            <person name="Kraemer L."/>
            <person name="Andreson R."/>
            <person name="Gutowska M.A."/>
            <person name="Wolf J."/>
            <person name="Bergner S.V."/>
            <person name="Schilhabel M.B."/>
            <person name="Klostermeier U.C."/>
            <person name="Beiko R.G."/>
            <person name="Rosenstiel P."/>
            <person name="Hippler M."/>
            <person name="Laroche J."/>
        </authorList>
    </citation>
    <scope>NUCLEOTIDE SEQUENCE [LARGE SCALE GENOMIC DNA]</scope>
    <source>
        <strain evidence="1 2">CCMP1005</strain>
    </source>
</reference>
<dbReference type="eggNOG" id="ENOG502QY8N">
    <property type="taxonomic scope" value="Eukaryota"/>
</dbReference>
<name>K0SYZ5_THAOC</name>
<evidence type="ECO:0000313" key="2">
    <source>
        <dbReference type="Proteomes" id="UP000266841"/>
    </source>
</evidence>
<dbReference type="OMA" id="FPLESTW"/>
<keyword evidence="2" id="KW-1185">Reference proteome</keyword>
<organism evidence="1 2">
    <name type="scientific">Thalassiosira oceanica</name>
    <name type="common">Marine diatom</name>
    <dbReference type="NCBI Taxonomy" id="159749"/>
    <lineage>
        <taxon>Eukaryota</taxon>
        <taxon>Sar</taxon>
        <taxon>Stramenopiles</taxon>
        <taxon>Ochrophyta</taxon>
        <taxon>Bacillariophyta</taxon>
        <taxon>Coscinodiscophyceae</taxon>
        <taxon>Thalassiosirophycidae</taxon>
        <taxon>Thalassiosirales</taxon>
        <taxon>Thalassiosiraceae</taxon>
        <taxon>Thalassiosira</taxon>
    </lineage>
</organism>
<accession>K0SYZ5</accession>
<sequence>MGRRRRAIEGRVIWWRMMLALCIGCIGAAGAVVGLLLLRAGGAGFLIVSEVSDGGLPASLRARAPSRFLNTQSTDEIFDSDSSDSYYVFLQKFPLKGTFKMLFHTEVVVCPSKAFERDTVFLNTLESILSNLRKEDRASFAAVPKGQWTKQDLPTCVQMGYGGSSCPTSCCGAPHRDKQRGYPLNSQMAVIGNAMGEEKELYLYGRSETISGSDAYKVSPPTRLYIAVEIGMLPKCVSDWTGSDYSALTLNCNTFTSTILKCVYGLSDAKPHLGVSDMVNVKCPVEKTLDGKEVEACLVPGSTEEVLPVRNGVSSSE</sequence>
<gene>
    <name evidence="1" type="ORF">THAOC_07978</name>
</gene>
<dbReference type="EMBL" id="AGNL01008255">
    <property type="protein sequence ID" value="EJK70645.1"/>
    <property type="molecule type" value="Genomic_DNA"/>
</dbReference>
<dbReference type="AlphaFoldDB" id="K0SYZ5"/>
<protein>
    <recommendedName>
        <fullName evidence="3">PPPDE domain-containing protein</fullName>
    </recommendedName>
</protein>